<gene>
    <name evidence="2" type="ORF">SCLCIDRAFT_1219794</name>
</gene>
<accession>A0A0C2ZWX4</accession>
<dbReference type="Proteomes" id="UP000053989">
    <property type="component" value="Unassembled WGS sequence"/>
</dbReference>
<protein>
    <submittedName>
        <fullName evidence="2">Uncharacterized protein</fullName>
    </submittedName>
</protein>
<feature type="region of interest" description="Disordered" evidence="1">
    <location>
        <begin position="58"/>
        <end position="79"/>
    </location>
</feature>
<evidence type="ECO:0000256" key="1">
    <source>
        <dbReference type="SAM" id="MobiDB-lite"/>
    </source>
</evidence>
<evidence type="ECO:0000313" key="2">
    <source>
        <dbReference type="EMBL" id="KIM56962.1"/>
    </source>
</evidence>
<reference evidence="3" key="2">
    <citation type="submission" date="2015-01" db="EMBL/GenBank/DDBJ databases">
        <title>Evolutionary Origins and Diversification of the Mycorrhizal Mutualists.</title>
        <authorList>
            <consortium name="DOE Joint Genome Institute"/>
            <consortium name="Mycorrhizal Genomics Consortium"/>
            <person name="Kohler A."/>
            <person name="Kuo A."/>
            <person name="Nagy L.G."/>
            <person name="Floudas D."/>
            <person name="Copeland A."/>
            <person name="Barry K.W."/>
            <person name="Cichocki N."/>
            <person name="Veneault-Fourrey C."/>
            <person name="LaButti K."/>
            <person name="Lindquist E.A."/>
            <person name="Lipzen A."/>
            <person name="Lundell T."/>
            <person name="Morin E."/>
            <person name="Murat C."/>
            <person name="Riley R."/>
            <person name="Ohm R."/>
            <person name="Sun H."/>
            <person name="Tunlid A."/>
            <person name="Henrissat B."/>
            <person name="Grigoriev I.V."/>
            <person name="Hibbett D.S."/>
            <person name="Martin F."/>
        </authorList>
    </citation>
    <scope>NUCLEOTIDE SEQUENCE [LARGE SCALE GENOMIC DNA]</scope>
    <source>
        <strain evidence="3">Foug A</strain>
    </source>
</reference>
<dbReference type="AlphaFoldDB" id="A0A0C2ZWX4"/>
<sequence length="79" mass="8549">MCGVAMHWKKLLVSCGRCAHVTNSSPDNAHSGDASFRNAPFFTRYECGIAHARGLRGVPVDEGEDPVHAVQSIGNRAKR</sequence>
<dbReference type="HOGENOM" id="CLU_2607381_0_0_1"/>
<dbReference type="InParanoid" id="A0A0C2ZWX4"/>
<reference evidence="2 3" key="1">
    <citation type="submission" date="2014-04" db="EMBL/GenBank/DDBJ databases">
        <authorList>
            <consortium name="DOE Joint Genome Institute"/>
            <person name="Kuo A."/>
            <person name="Kohler A."/>
            <person name="Nagy L.G."/>
            <person name="Floudas D."/>
            <person name="Copeland A."/>
            <person name="Barry K.W."/>
            <person name="Cichocki N."/>
            <person name="Veneault-Fourrey C."/>
            <person name="LaButti K."/>
            <person name="Lindquist E.A."/>
            <person name="Lipzen A."/>
            <person name="Lundell T."/>
            <person name="Morin E."/>
            <person name="Murat C."/>
            <person name="Sun H."/>
            <person name="Tunlid A."/>
            <person name="Henrissat B."/>
            <person name="Grigoriev I.V."/>
            <person name="Hibbett D.S."/>
            <person name="Martin F."/>
            <person name="Nordberg H.P."/>
            <person name="Cantor M.N."/>
            <person name="Hua S.X."/>
        </authorList>
    </citation>
    <scope>NUCLEOTIDE SEQUENCE [LARGE SCALE GENOMIC DNA]</scope>
    <source>
        <strain evidence="2 3">Foug A</strain>
    </source>
</reference>
<proteinExistence type="predicted"/>
<organism evidence="2 3">
    <name type="scientific">Scleroderma citrinum Foug A</name>
    <dbReference type="NCBI Taxonomy" id="1036808"/>
    <lineage>
        <taxon>Eukaryota</taxon>
        <taxon>Fungi</taxon>
        <taxon>Dikarya</taxon>
        <taxon>Basidiomycota</taxon>
        <taxon>Agaricomycotina</taxon>
        <taxon>Agaricomycetes</taxon>
        <taxon>Agaricomycetidae</taxon>
        <taxon>Boletales</taxon>
        <taxon>Sclerodermatineae</taxon>
        <taxon>Sclerodermataceae</taxon>
        <taxon>Scleroderma</taxon>
    </lineage>
</organism>
<evidence type="ECO:0000313" key="3">
    <source>
        <dbReference type="Proteomes" id="UP000053989"/>
    </source>
</evidence>
<name>A0A0C2ZWX4_9AGAM</name>
<keyword evidence="3" id="KW-1185">Reference proteome</keyword>
<dbReference type="EMBL" id="KN822107">
    <property type="protein sequence ID" value="KIM56962.1"/>
    <property type="molecule type" value="Genomic_DNA"/>
</dbReference>